<dbReference type="EMBL" id="WBKO01000001">
    <property type="protein sequence ID" value="MDV2481967.1"/>
    <property type="molecule type" value="Genomic_DNA"/>
</dbReference>
<keyword evidence="2" id="KW-0004">4Fe-4S</keyword>
<evidence type="ECO:0000256" key="5">
    <source>
        <dbReference type="ARBA" id="ARBA00023004"/>
    </source>
</evidence>
<keyword evidence="7" id="KW-0812">Transmembrane</keyword>
<keyword evidence="6" id="KW-0411">Iron-sulfur</keyword>
<evidence type="ECO:0000313" key="10">
    <source>
        <dbReference type="Proteomes" id="UP001281203"/>
    </source>
</evidence>
<dbReference type="PROSITE" id="PS51379">
    <property type="entry name" value="4FE4S_FER_2"/>
    <property type="match status" value="2"/>
</dbReference>
<dbReference type="Gene3D" id="3.30.70.20">
    <property type="match status" value="1"/>
</dbReference>
<name>A0ABU3X2Z9_9EURY</name>
<gene>
    <name evidence="9" type="ORF">F8E02_08085</name>
</gene>
<proteinExistence type="predicted"/>
<evidence type="ECO:0000256" key="1">
    <source>
        <dbReference type="ARBA" id="ARBA00022448"/>
    </source>
</evidence>
<dbReference type="InterPro" id="IPR017900">
    <property type="entry name" value="4Fe4S_Fe_S_CS"/>
</dbReference>
<evidence type="ECO:0000256" key="2">
    <source>
        <dbReference type="ARBA" id="ARBA00022485"/>
    </source>
</evidence>
<sequence length="176" mass="18829">MAGDLFARHEAHRQGRPAHPGQVRRHGALACADCVPLHRCRRGILAIDPLYGTVNGLSITSFETLMIVGFIFFGIFAVAFVMGRRGFCRVVCPIAALMIVGRKIRNAVGWPALQLAADAGRCIDCGKCSRACPMGLDVHGRVREGDMESAECILCAACADACPEGAITYAWTGRGP</sequence>
<keyword evidence="10" id="KW-1185">Reference proteome</keyword>
<feature type="domain" description="4Fe-4S ferredoxin-type" evidence="8">
    <location>
        <begin position="143"/>
        <end position="172"/>
    </location>
</feature>
<dbReference type="InterPro" id="IPR051684">
    <property type="entry name" value="Electron_Trans/Redox"/>
</dbReference>
<keyword evidence="5" id="KW-0408">Iron</keyword>
<evidence type="ECO:0000256" key="6">
    <source>
        <dbReference type="ARBA" id="ARBA00023014"/>
    </source>
</evidence>
<dbReference type="InterPro" id="IPR017896">
    <property type="entry name" value="4Fe4S_Fe-S-bd"/>
</dbReference>
<keyword evidence="3" id="KW-0479">Metal-binding</keyword>
<dbReference type="PROSITE" id="PS00198">
    <property type="entry name" value="4FE4S_FER_1"/>
    <property type="match status" value="1"/>
</dbReference>
<organism evidence="9 10">
    <name type="scientific">Methanoculleus caldifontis</name>
    <dbReference type="NCBI Taxonomy" id="2651577"/>
    <lineage>
        <taxon>Archaea</taxon>
        <taxon>Methanobacteriati</taxon>
        <taxon>Methanobacteriota</taxon>
        <taxon>Stenosarchaea group</taxon>
        <taxon>Methanomicrobia</taxon>
        <taxon>Methanomicrobiales</taxon>
        <taxon>Methanomicrobiaceae</taxon>
        <taxon>Methanoculleus</taxon>
    </lineage>
</organism>
<dbReference type="Pfam" id="PF13187">
    <property type="entry name" value="Fer4_9"/>
    <property type="match status" value="1"/>
</dbReference>
<keyword evidence="7" id="KW-1133">Transmembrane helix</keyword>
<feature type="transmembrane region" description="Helical" evidence="7">
    <location>
        <begin position="59"/>
        <end position="81"/>
    </location>
</feature>
<evidence type="ECO:0000256" key="3">
    <source>
        <dbReference type="ARBA" id="ARBA00022723"/>
    </source>
</evidence>
<keyword evidence="7" id="KW-0472">Membrane</keyword>
<evidence type="ECO:0000256" key="7">
    <source>
        <dbReference type="SAM" id="Phobius"/>
    </source>
</evidence>
<dbReference type="Proteomes" id="UP001281203">
    <property type="component" value="Unassembled WGS sequence"/>
</dbReference>
<dbReference type="SUPFAM" id="SSF54862">
    <property type="entry name" value="4Fe-4S ferredoxins"/>
    <property type="match status" value="1"/>
</dbReference>
<evidence type="ECO:0000256" key="4">
    <source>
        <dbReference type="ARBA" id="ARBA00022982"/>
    </source>
</evidence>
<feature type="domain" description="4Fe-4S ferredoxin-type" evidence="8">
    <location>
        <begin position="113"/>
        <end position="141"/>
    </location>
</feature>
<keyword evidence="4" id="KW-0249">Electron transport</keyword>
<dbReference type="PANTHER" id="PTHR30176">
    <property type="entry name" value="FERREDOXIN-TYPE PROTEIN NAPH"/>
    <property type="match status" value="1"/>
</dbReference>
<evidence type="ECO:0000259" key="8">
    <source>
        <dbReference type="PROSITE" id="PS51379"/>
    </source>
</evidence>
<protein>
    <submittedName>
        <fullName evidence="9">4Fe-4S dicluster domain-containing protein</fullName>
    </submittedName>
</protein>
<keyword evidence="1" id="KW-0813">Transport</keyword>
<dbReference type="PANTHER" id="PTHR30176:SF3">
    <property type="entry name" value="FERREDOXIN-TYPE PROTEIN NAPH"/>
    <property type="match status" value="1"/>
</dbReference>
<evidence type="ECO:0000313" key="9">
    <source>
        <dbReference type="EMBL" id="MDV2481967.1"/>
    </source>
</evidence>
<accession>A0ABU3X2Z9</accession>
<comment type="caution">
    <text evidence="9">The sequence shown here is derived from an EMBL/GenBank/DDBJ whole genome shotgun (WGS) entry which is preliminary data.</text>
</comment>
<reference evidence="9 10" key="1">
    <citation type="submission" date="2019-10" db="EMBL/GenBank/DDBJ databases">
        <title>Isolation and characterization of Methanoculleus sp. Wushi-C6 from a hot spring well.</title>
        <authorList>
            <person name="Chen S.-C."/>
            <person name="Lan Z.-H."/>
            <person name="You Y.-T."/>
            <person name="Lai M.-C."/>
        </authorList>
    </citation>
    <scope>NUCLEOTIDE SEQUENCE [LARGE SCALE GENOMIC DNA]</scope>
    <source>
        <strain evidence="9 10">Wushi-C6</strain>
    </source>
</reference>